<evidence type="ECO:0000313" key="1">
    <source>
        <dbReference type="EMBL" id="KAE9411593.1"/>
    </source>
</evidence>
<protein>
    <submittedName>
        <fullName evidence="1">Uncharacterized protein</fullName>
    </submittedName>
</protein>
<proteinExistence type="predicted"/>
<evidence type="ECO:0000313" key="2">
    <source>
        <dbReference type="Proteomes" id="UP000799118"/>
    </source>
</evidence>
<keyword evidence="2" id="KW-1185">Reference proteome</keyword>
<organism evidence="1 2">
    <name type="scientific">Gymnopus androsaceus JB14</name>
    <dbReference type="NCBI Taxonomy" id="1447944"/>
    <lineage>
        <taxon>Eukaryota</taxon>
        <taxon>Fungi</taxon>
        <taxon>Dikarya</taxon>
        <taxon>Basidiomycota</taxon>
        <taxon>Agaricomycotina</taxon>
        <taxon>Agaricomycetes</taxon>
        <taxon>Agaricomycetidae</taxon>
        <taxon>Agaricales</taxon>
        <taxon>Marasmiineae</taxon>
        <taxon>Omphalotaceae</taxon>
        <taxon>Gymnopus</taxon>
    </lineage>
</organism>
<name>A0A6A4IQV6_9AGAR</name>
<dbReference type="AlphaFoldDB" id="A0A6A4IQV6"/>
<reference evidence="1" key="1">
    <citation type="journal article" date="2019" name="Environ. Microbiol.">
        <title>Fungal ecological strategies reflected in gene transcription - a case study of two litter decomposers.</title>
        <authorList>
            <person name="Barbi F."/>
            <person name="Kohler A."/>
            <person name="Barry K."/>
            <person name="Baskaran P."/>
            <person name="Daum C."/>
            <person name="Fauchery L."/>
            <person name="Ihrmark K."/>
            <person name="Kuo A."/>
            <person name="LaButti K."/>
            <person name="Lipzen A."/>
            <person name="Morin E."/>
            <person name="Grigoriev I.V."/>
            <person name="Henrissat B."/>
            <person name="Lindahl B."/>
            <person name="Martin F."/>
        </authorList>
    </citation>
    <scope>NUCLEOTIDE SEQUENCE</scope>
    <source>
        <strain evidence="1">JB14</strain>
    </source>
</reference>
<gene>
    <name evidence="1" type="ORF">BT96DRAFT_804317</name>
</gene>
<accession>A0A6A4IQV6</accession>
<dbReference type="Proteomes" id="UP000799118">
    <property type="component" value="Unassembled WGS sequence"/>
</dbReference>
<sequence>MTSPPDSINLPSIFIDKCLWSQSRLKLEPPSHRWVFDNEPLSKVEDAISGALASSASAMTLGEDPHPEKAVSLFAPFHGGTAIIDEVVKVVARKVNADVLMLDALDLAAGQHGLLGEGEIKYFVIACSSYKFID</sequence>
<dbReference type="EMBL" id="ML769383">
    <property type="protein sequence ID" value="KAE9411593.1"/>
    <property type="molecule type" value="Genomic_DNA"/>
</dbReference>